<dbReference type="Proteomes" id="UP000595663">
    <property type="component" value="Chromosome"/>
</dbReference>
<dbReference type="AlphaFoldDB" id="A0A7R6STN6"/>
<sequence length="349" mass="38739">MTRRLHPIHFLHNPSPDALPEDVGEFLRQLGGATLIVVEGRDNSRCRAIVTLLHGNEPSGAKAILRWLRSGERPAVKIICLIASVQTALHGTLFRYRQIPGQRDMNRCFNPPFNDPPGHVASHLIELLAHYQPEAVLDIHNTSGMSPAFGVVTYESTAHEALVSLFTRRVIVTEYRLGSLMELSCDQQPVVTIECGGARQPEADLIAEKGLQSYFFTDDVLQGEPGLVMDRYRRAVRFELQPDCRIAYADQPVLGVDLTISLDVEKFNFAVIPALTRLGWLGPRGVSAFQVLSANGENVLPQYFLSKSNGLYSAQQLKLFMVTTNPAIAQSDCLLYACAETEHEQCQSR</sequence>
<organism evidence="6 7">
    <name type="scientific">Amphritea japonica ATCC BAA-1530</name>
    <dbReference type="NCBI Taxonomy" id="1278309"/>
    <lineage>
        <taxon>Bacteria</taxon>
        <taxon>Pseudomonadati</taxon>
        <taxon>Pseudomonadota</taxon>
        <taxon>Gammaproteobacteria</taxon>
        <taxon>Oceanospirillales</taxon>
        <taxon>Oceanospirillaceae</taxon>
        <taxon>Amphritea</taxon>
    </lineage>
</organism>
<reference evidence="6 7" key="1">
    <citation type="journal article" date="2008" name="Int. J. Syst. Evol. Microbiol.">
        <title>Amphritea japonica sp. nov. and Amphritea balenae sp. nov., isolated from the sediment adjacent to sperm whale carcasses off Kagoshima, Japan.</title>
        <authorList>
            <person name="Miyazaki M."/>
            <person name="Nogi Y."/>
            <person name="Fujiwara Y."/>
            <person name="Kawato M."/>
            <person name="Nagahama T."/>
            <person name="Kubokawa K."/>
            <person name="Horikoshi K."/>
        </authorList>
    </citation>
    <scope>NUCLEOTIDE SEQUENCE [LARGE SCALE GENOMIC DNA]</scope>
    <source>
        <strain evidence="6 7">ATCC BAA-1530</strain>
    </source>
</reference>
<comment type="cofactor">
    <cofactor evidence="1">
        <name>Zn(2+)</name>
        <dbReference type="ChEBI" id="CHEBI:29105"/>
    </cofactor>
</comment>
<evidence type="ECO:0000256" key="3">
    <source>
        <dbReference type="ARBA" id="ARBA00022801"/>
    </source>
</evidence>
<accession>A0A7R6STN6</accession>
<gene>
    <name evidence="6" type="ORF">AMJAP_2904</name>
</gene>
<dbReference type="Gene3D" id="3.40.630.10">
    <property type="entry name" value="Zn peptidases"/>
    <property type="match status" value="1"/>
</dbReference>
<dbReference type="GO" id="GO:0046872">
    <property type="term" value="F:metal ion binding"/>
    <property type="evidence" value="ECO:0007669"/>
    <property type="project" value="UniProtKB-KW"/>
</dbReference>
<evidence type="ECO:0000256" key="4">
    <source>
        <dbReference type="ARBA" id="ARBA00022833"/>
    </source>
</evidence>
<keyword evidence="2" id="KW-0479">Metal-binding</keyword>
<proteinExistence type="predicted"/>
<evidence type="ECO:0000259" key="5">
    <source>
        <dbReference type="Pfam" id="PF24827"/>
    </source>
</evidence>
<dbReference type="RefSeq" id="WP_019622605.1">
    <property type="nucleotide sequence ID" value="NZ_AP014545.1"/>
</dbReference>
<protein>
    <recommendedName>
        <fullName evidence="5">Succinylglutamate desuccinylase/Aspartoacylase catalytic domain-containing protein</fullName>
    </recommendedName>
</protein>
<evidence type="ECO:0000256" key="1">
    <source>
        <dbReference type="ARBA" id="ARBA00001947"/>
    </source>
</evidence>
<evidence type="ECO:0000313" key="6">
    <source>
        <dbReference type="EMBL" id="BBB27490.1"/>
    </source>
</evidence>
<dbReference type="Pfam" id="PF24827">
    <property type="entry name" value="AstE_AspA_cat"/>
    <property type="match status" value="1"/>
</dbReference>
<evidence type="ECO:0000313" key="7">
    <source>
        <dbReference type="Proteomes" id="UP000595663"/>
    </source>
</evidence>
<dbReference type="SUPFAM" id="SSF53187">
    <property type="entry name" value="Zn-dependent exopeptidases"/>
    <property type="match status" value="1"/>
</dbReference>
<dbReference type="EMBL" id="AP014545">
    <property type="protein sequence ID" value="BBB27490.1"/>
    <property type="molecule type" value="Genomic_DNA"/>
</dbReference>
<dbReference type="GO" id="GO:0016788">
    <property type="term" value="F:hydrolase activity, acting on ester bonds"/>
    <property type="evidence" value="ECO:0007669"/>
    <property type="project" value="InterPro"/>
</dbReference>
<evidence type="ECO:0000256" key="2">
    <source>
        <dbReference type="ARBA" id="ARBA00022723"/>
    </source>
</evidence>
<keyword evidence="3" id="KW-0378">Hydrolase</keyword>
<dbReference type="OrthoDB" id="9782876at2"/>
<name>A0A7R6STN6_9GAMM</name>
<keyword evidence="4" id="KW-0862">Zinc</keyword>
<keyword evidence="7" id="KW-1185">Reference proteome</keyword>
<dbReference type="KEGG" id="ajp:AMJAP_2904"/>
<dbReference type="InterPro" id="IPR055438">
    <property type="entry name" value="AstE_AspA_cat"/>
</dbReference>
<feature type="domain" description="Succinylglutamate desuccinylase/Aspartoacylase catalytic" evidence="5">
    <location>
        <begin position="53"/>
        <end position="206"/>
    </location>
</feature>